<dbReference type="RefSeq" id="WP_184740574.1">
    <property type="nucleotide sequence ID" value="NZ_BMRW01000024.1"/>
</dbReference>
<evidence type="ECO:0008006" key="4">
    <source>
        <dbReference type="Google" id="ProtNLM"/>
    </source>
</evidence>
<evidence type="ECO:0000313" key="2">
    <source>
        <dbReference type="EMBL" id="MBB4890978.1"/>
    </source>
</evidence>
<organism evidence="2 3">
    <name type="scientific">Streptomyces netropsis</name>
    <name type="common">Streptoverticillium netropsis</name>
    <dbReference type="NCBI Taxonomy" id="55404"/>
    <lineage>
        <taxon>Bacteria</taxon>
        <taxon>Bacillati</taxon>
        <taxon>Actinomycetota</taxon>
        <taxon>Actinomycetes</taxon>
        <taxon>Kitasatosporales</taxon>
        <taxon>Streptomycetaceae</taxon>
        <taxon>Streptomyces</taxon>
    </lineage>
</organism>
<evidence type="ECO:0000256" key="1">
    <source>
        <dbReference type="SAM" id="SignalP"/>
    </source>
</evidence>
<comment type="caution">
    <text evidence="2">The sequence shown here is derived from an EMBL/GenBank/DDBJ whole genome shotgun (WGS) entry which is preliminary data.</text>
</comment>
<dbReference type="EMBL" id="JACHJG010000035">
    <property type="protein sequence ID" value="MBB4890978.1"/>
    <property type="molecule type" value="Genomic_DNA"/>
</dbReference>
<dbReference type="AlphaFoldDB" id="A0A7W7LIQ0"/>
<dbReference type="Proteomes" id="UP000556436">
    <property type="component" value="Unassembled WGS sequence"/>
</dbReference>
<protein>
    <recommendedName>
        <fullName evidence="4">Secreted protein</fullName>
    </recommendedName>
</protein>
<evidence type="ECO:0000313" key="3">
    <source>
        <dbReference type="Proteomes" id="UP000556436"/>
    </source>
</evidence>
<accession>A0A7W7LIQ0</accession>
<feature type="signal peptide" evidence="1">
    <location>
        <begin position="1"/>
        <end position="32"/>
    </location>
</feature>
<feature type="chain" id="PRO_5030609178" description="Secreted protein" evidence="1">
    <location>
        <begin position="33"/>
        <end position="126"/>
    </location>
</feature>
<keyword evidence="3" id="KW-1185">Reference proteome</keyword>
<name>A0A7W7LIQ0_STRNE</name>
<keyword evidence="1" id="KW-0732">Signal</keyword>
<reference evidence="2 3" key="1">
    <citation type="submission" date="2020-08" db="EMBL/GenBank/DDBJ databases">
        <title>Genomic Encyclopedia of Type Strains, Phase III (KMG-III): the genomes of soil and plant-associated and newly described type strains.</title>
        <authorList>
            <person name="Whitman W."/>
        </authorList>
    </citation>
    <scope>NUCLEOTIDE SEQUENCE [LARGE SCALE GENOMIC DNA]</scope>
    <source>
        <strain evidence="2 3">CECT 3265</strain>
    </source>
</reference>
<sequence length="126" mass="13519">MKARKQKRIAALSGTLAVLASVGLWLAPGASADSDSRLGGCGFLGRKICGHGGVNGNNQRVYACDTYENGEGFLTRYWTIDGRSGYVGDSNGAIDPCGEVWPGGYISKYQVCRNTKPWICRPEVDL</sequence>
<gene>
    <name evidence="2" type="ORF">FHS38_007072</name>
</gene>
<proteinExistence type="predicted"/>